<dbReference type="AlphaFoldDB" id="A0A6G8PXE2"/>
<keyword evidence="2" id="KW-1185">Reference proteome</keyword>
<reference evidence="1 2" key="1">
    <citation type="submission" date="2019-10" db="EMBL/GenBank/DDBJ databases">
        <title>Rubrobacter sp nov SCSIO 52915 isolated from a deep-sea sediment in the South China Sea.</title>
        <authorList>
            <person name="Chen R.W."/>
        </authorList>
    </citation>
    <scope>NUCLEOTIDE SEQUENCE [LARGE SCALE GENOMIC DNA]</scope>
    <source>
        <strain evidence="1 2">SCSIO 52915</strain>
    </source>
</reference>
<sequence length="93" mass="9722">MAGGRERRLEERLAERRPGLRGCGLREGTPGSCPACGTARLMAVGLAAEGVRDALADELGVVVGLASVEDRDGGGRGSWWVRRGSSYAGRGRP</sequence>
<accession>A0A6G8PXE2</accession>
<organism evidence="1 2">
    <name type="scientific">Rubrobacter marinus</name>
    <dbReference type="NCBI Taxonomy" id="2653852"/>
    <lineage>
        <taxon>Bacteria</taxon>
        <taxon>Bacillati</taxon>
        <taxon>Actinomycetota</taxon>
        <taxon>Rubrobacteria</taxon>
        <taxon>Rubrobacterales</taxon>
        <taxon>Rubrobacteraceae</taxon>
        <taxon>Rubrobacter</taxon>
    </lineage>
</organism>
<name>A0A6G8PXE2_9ACTN</name>
<dbReference type="EMBL" id="CP045121">
    <property type="protein sequence ID" value="QIN78855.1"/>
    <property type="molecule type" value="Genomic_DNA"/>
</dbReference>
<evidence type="ECO:0000313" key="1">
    <source>
        <dbReference type="EMBL" id="QIN78855.1"/>
    </source>
</evidence>
<evidence type="ECO:0000313" key="2">
    <source>
        <dbReference type="Proteomes" id="UP000502706"/>
    </source>
</evidence>
<dbReference type="KEGG" id="rmar:GBA65_10350"/>
<dbReference type="RefSeq" id="WP_166396522.1">
    <property type="nucleotide sequence ID" value="NZ_CP045121.1"/>
</dbReference>
<dbReference type="Proteomes" id="UP000502706">
    <property type="component" value="Chromosome"/>
</dbReference>
<protein>
    <submittedName>
        <fullName evidence="1">Uncharacterized protein</fullName>
    </submittedName>
</protein>
<proteinExistence type="predicted"/>
<gene>
    <name evidence="1" type="ORF">GBA65_10350</name>
</gene>